<dbReference type="PATRIC" id="fig|2209.41.peg.990"/>
<dbReference type="Gene3D" id="3.90.1570.30">
    <property type="match status" value="1"/>
</dbReference>
<dbReference type="PANTHER" id="PTHR47396">
    <property type="entry name" value="TYPE I RESTRICTION ENZYME ECOKI R PROTEIN"/>
    <property type="match status" value="1"/>
</dbReference>
<dbReference type="PROSITE" id="PS51192">
    <property type="entry name" value="HELICASE_ATP_BIND_1"/>
    <property type="match status" value="1"/>
</dbReference>
<dbReference type="Pfam" id="PF04851">
    <property type="entry name" value="ResIII"/>
    <property type="match status" value="1"/>
</dbReference>
<dbReference type="InterPro" id="IPR050742">
    <property type="entry name" value="Helicase_Restrict-Modif_Enz"/>
</dbReference>
<dbReference type="GO" id="GO:0003677">
    <property type="term" value="F:DNA binding"/>
    <property type="evidence" value="ECO:0007669"/>
    <property type="project" value="InterPro"/>
</dbReference>
<name>A0A0F8CXS9_METMZ</name>
<feature type="domain" description="Helicase ATP-binding" evidence="1">
    <location>
        <begin position="194"/>
        <end position="354"/>
    </location>
</feature>
<dbReference type="SMART" id="SM00487">
    <property type="entry name" value="DEXDc"/>
    <property type="match status" value="1"/>
</dbReference>
<proteinExistence type="predicted"/>
<organism evidence="2 3">
    <name type="scientific">Methanosarcina mazei</name>
    <name type="common">Methanosarcina frisia</name>
    <dbReference type="NCBI Taxonomy" id="2209"/>
    <lineage>
        <taxon>Archaea</taxon>
        <taxon>Methanobacteriati</taxon>
        <taxon>Methanobacteriota</taxon>
        <taxon>Stenosarchaea group</taxon>
        <taxon>Methanomicrobia</taxon>
        <taxon>Methanosarcinales</taxon>
        <taxon>Methanosarcinaceae</taxon>
        <taxon>Methanosarcina</taxon>
    </lineage>
</organism>
<evidence type="ECO:0000259" key="1">
    <source>
        <dbReference type="PROSITE" id="PS51192"/>
    </source>
</evidence>
<feature type="non-terminal residue" evidence="2">
    <location>
        <position position="1"/>
    </location>
</feature>
<dbReference type="InterPro" id="IPR014001">
    <property type="entry name" value="Helicase_ATP-bd"/>
</dbReference>
<gene>
    <name evidence="2" type="ORF">DU34_04510</name>
</gene>
<dbReference type="SUPFAM" id="SSF52540">
    <property type="entry name" value="P-loop containing nucleoside triphosphate hydrolases"/>
    <property type="match status" value="1"/>
</dbReference>
<evidence type="ECO:0000313" key="2">
    <source>
        <dbReference type="EMBL" id="KKG09774.1"/>
    </source>
</evidence>
<dbReference type="GO" id="GO:0005524">
    <property type="term" value="F:ATP binding"/>
    <property type="evidence" value="ECO:0007669"/>
    <property type="project" value="InterPro"/>
</dbReference>
<dbReference type="GO" id="GO:0140097">
    <property type="term" value="F:catalytic activity, acting on DNA"/>
    <property type="evidence" value="ECO:0007669"/>
    <property type="project" value="UniProtKB-ARBA"/>
</dbReference>
<dbReference type="PANTHER" id="PTHR47396:SF1">
    <property type="entry name" value="ATP-DEPENDENT HELICASE IRC3-RELATED"/>
    <property type="match status" value="1"/>
</dbReference>
<accession>A0A0F8CXS9</accession>
<evidence type="ECO:0000313" key="3">
    <source>
        <dbReference type="Proteomes" id="UP000034047"/>
    </source>
</evidence>
<dbReference type="CDD" id="cd18032">
    <property type="entry name" value="DEXHc_RE_I_III_res"/>
    <property type="match status" value="1"/>
</dbReference>
<dbReference type="EMBL" id="JJOU01000190">
    <property type="protein sequence ID" value="KKG09774.1"/>
    <property type="molecule type" value="Genomic_DNA"/>
</dbReference>
<comment type="caution">
    <text evidence="2">The sequence shown here is derived from an EMBL/GenBank/DDBJ whole genome shotgun (WGS) entry which is preliminary data.</text>
</comment>
<dbReference type="AlphaFoldDB" id="A0A0F8CXS9"/>
<protein>
    <recommendedName>
        <fullName evidence="1">Helicase ATP-binding domain-containing protein</fullName>
    </recommendedName>
</protein>
<dbReference type="NCBIfam" id="NF046051">
    <property type="entry name" value="restrict_EcoAI"/>
    <property type="match status" value="1"/>
</dbReference>
<sequence length="386" mass="44499">LHPHPKGWGIRDPLRSLSNKKELSERDICSKFITPAIKRANWEEKQIREEVNLTRGRIIVKGSSASRGKPKRADYILSYKPNLPLAVVEAKRNIYTVGEGMQQALMYAEMLDIPFAFSSNGDAFLLHDRTGTLGKVEEEISLDKFPSPEFLWRKYCEWKGLDEDRQRIVTQDYFSDRQKSLRYYQRIAINRTIEAIAKGQDRILLVMATGTGKTLTAFQIIWRLWKAGVKKRILFLADRNILVDQTKINDFKHFGKAMTKIKNREAEKSYEIYLSLYQAVSGTEEEKNIYKQFSPDFFDLVIVDECHRGSAAEDSAWREILEYFSSATQIGLTATPKETKDVSNIHYFGEPIYTYSLISIKKSTESLSSAFIELQPHSGCAFLYWV</sequence>
<reference evidence="2 3" key="1">
    <citation type="journal article" date="2015" name="ISME J.">
        <title>Genomic and phenotypic differentiation among Methanosarcina mazei populations from Columbia River sediment.</title>
        <authorList>
            <person name="Youngblut N.D."/>
            <person name="Wirth J.S."/>
            <person name="Henriksen J.R."/>
            <person name="Smith M."/>
            <person name="Simon H."/>
            <person name="Metcalf W.W."/>
            <person name="Whitaker R.J."/>
        </authorList>
    </citation>
    <scope>NUCLEOTIDE SEQUENCE [LARGE SCALE GENOMIC DNA]</scope>
    <source>
        <strain evidence="2 3">2.F.T.2.6</strain>
    </source>
</reference>
<dbReference type="GO" id="GO:0005829">
    <property type="term" value="C:cytosol"/>
    <property type="evidence" value="ECO:0007669"/>
    <property type="project" value="TreeGrafter"/>
</dbReference>
<dbReference type="Gene3D" id="3.40.50.300">
    <property type="entry name" value="P-loop containing nucleotide triphosphate hydrolases"/>
    <property type="match status" value="1"/>
</dbReference>
<dbReference type="InterPro" id="IPR006935">
    <property type="entry name" value="Helicase/UvrB_N"/>
</dbReference>
<dbReference type="GO" id="GO:0120545">
    <property type="term" value="F:nucleic acid conformation isomerase activity"/>
    <property type="evidence" value="ECO:0007669"/>
    <property type="project" value="UniProtKB-ARBA"/>
</dbReference>
<dbReference type="Proteomes" id="UP000034047">
    <property type="component" value="Unassembled WGS sequence"/>
</dbReference>
<dbReference type="InterPro" id="IPR027417">
    <property type="entry name" value="P-loop_NTPase"/>
</dbReference>
<dbReference type="GO" id="GO:0016787">
    <property type="term" value="F:hydrolase activity"/>
    <property type="evidence" value="ECO:0007669"/>
    <property type="project" value="InterPro"/>
</dbReference>